<organism evidence="2 3">
    <name type="scientific">Saccharolobus caldissimus</name>
    <dbReference type="NCBI Taxonomy" id="1702097"/>
    <lineage>
        <taxon>Archaea</taxon>
        <taxon>Thermoproteota</taxon>
        <taxon>Thermoprotei</taxon>
        <taxon>Sulfolobales</taxon>
        <taxon>Sulfolobaceae</taxon>
        <taxon>Saccharolobus</taxon>
    </lineage>
</organism>
<dbReference type="Proteomes" id="UP001319921">
    <property type="component" value="Chromosome"/>
</dbReference>
<accession>A0AAQ4CTW5</accession>
<name>A0AAQ4CTW5_9CREN</name>
<dbReference type="EMBL" id="AP025226">
    <property type="protein sequence ID" value="BDB99246.1"/>
    <property type="molecule type" value="Genomic_DNA"/>
</dbReference>
<evidence type="ECO:0000256" key="1">
    <source>
        <dbReference type="SAM" id="Phobius"/>
    </source>
</evidence>
<evidence type="ECO:0000313" key="2">
    <source>
        <dbReference type="EMBL" id="BDB99246.1"/>
    </source>
</evidence>
<proteinExistence type="predicted"/>
<evidence type="ECO:0008006" key="4">
    <source>
        <dbReference type="Google" id="ProtNLM"/>
    </source>
</evidence>
<keyword evidence="1" id="KW-1133">Transmembrane helix</keyword>
<gene>
    <name evidence="2" type="ORF">SACC_22630</name>
</gene>
<evidence type="ECO:0000313" key="3">
    <source>
        <dbReference type="Proteomes" id="UP001319921"/>
    </source>
</evidence>
<reference evidence="2 3" key="1">
    <citation type="journal article" date="2022" name="Microbiol. Resour. Announc.">
        <title>Complete Genome Sequence of the Hyperthermophilic and Acidophilic Archaeon Saccharolobus caldissimus Strain HS-3T.</title>
        <authorList>
            <person name="Sakai H.D."/>
            <person name="Kurosawa N."/>
        </authorList>
    </citation>
    <scope>NUCLEOTIDE SEQUENCE [LARGE SCALE GENOMIC DNA]</scope>
    <source>
        <strain evidence="2 3">JCM32116</strain>
    </source>
</reference>
<feature type="transmembrane region" description="Helical" evidence="1">
    <location>
        <begin position="948"/>
        <end position="968"/>
    </location>
</feature>
<keyword evidence="1" id="KW-0812">Transmembrane</keyword>
<dbReference type="AlphaFoldDB" id="A0AAQ4CTW5"/>
<dbReference type="KEGG" id="scas:SACC_22630"/>
<keyword evidence="3" id="KW-1185">Reference proteome</keyword>
<protein>
    <recommendedName>
        <fullName evidence="4">Thermopsin</fullName>
    </recommendedName>
</protein>
<keyword evidence="1" id="KW-0472">Membrane</keyword>
<sequence length="975" mass="110012">MLPKCLNGLYKRHKLMKWEIFILILLIIPQTLLVNNHSTLGEPLPLSPVSTSNTQITLYDEQLFLALDSYPVSTNITTYVKVVAQTGQSGFGPAYLLNAITNADWWYQVGVAYNWPFSNLTYEPGFSMIYMVWNSNGSPAIGPKLVSFNGSVNSGDVIKLEIYIHNGQITLCAYDTITSAKASVTLTAEGSEIVTNLNLVHGYITGLMTEWYHIRPYYGGETGVIYRLTNFAGEVTMGVNEFANTSSGIQTIFYYTTVYSLSNNYTFYNLTYAGAFEVTNGYYYITGNLYPIFLNYKILGGTFSVPLNVTYTCLNFKKVTKMPSLIFANPGSNLTVPTLVYNGLSRIFLINQTPIKIDRTGNLTLYYQLQYYVSVNINVNASINGIFTTLTSGWYNGSTNISISPYTYYQNQSRIAIISVYPESQFTLKSPINLTISYVLQYYIYISSIVPVFGSINGTNSTIYTGWYNVGTVIKIYNITFYLSNETRVMITNVLPSSLIIVNKAYVIYVKELVQYFISVISPVRIYALINGTNESLTSNWYNANTLIYIENITIYGPNNSYRYLIVSILPSQNITVNKPLIIQITAVKQFPVTVISNVPVYALVNGSNESLSQHSWINAGTRIVIENITHYINNTARLIIINVLPSSNITINQAINITIYTLPQYYLNVTTNYPAYVYFNGKNITLSSGWYNKGTKIELYKIWYVNNVERQYLVNIYINGISTNNISIYINYPIFLKLTYIIQYYIGLASPIPIKAIVNTTLVTFEAGWYNKETSIVILNNTYYESSNIRYVILSVTPMNFTVNNSITIIVKVIKEYLVTINTPIQIIIYNKSVNTSEIWVPANEEIQIPKYINISSDERIFYNTSTYLINVTEPIKINVTPIKEYLVTINGVSQWIPSGTVITLTQTLPIYEQGRWEGTYNTSNGGIITVNEPITETFIKGVNGPFVGGIILLIALIFIAIILLTLRRSRPKF</sequence>